<dbReference type="Proteomes" id="UP000717328">
    <property type="component" value="Unassembled WGS sequence"/>
</dbReference>
<reference evidence="1" key="2">
    <citation type="submission" date="2021-10" db="EMBL/GenBank/DDBJ databases">
        <title>Phylogenomics reveals ancestral predisposition of the termite-cultivated fungus Termitomyces towards a domesticated lifestyle.</title>
        <authorList>
            <person name="Auxier B."/>
            <person name="Grum-Grzhimaylo A."/>
            <person name="Cardenas M.E."/>
            <person name="Lodge J.D."/>
            <person name="Laessoe T."/>
            <person name="Pedersen O."/>
            <person name="Smith M.E."/>
            <person name="Kuyper T.W."/>
            <person name="Franco-Molano E.A."/>
            <person name="Baroni T.J."/>
            <person name="Aanen D.K."/>
        </authorList>
    </citation>
    <scope>NUCLEOTIDE SEQUENCE</scope>
    <source>
        <strain evidence="1">D49</strain>
    </source>
</reference>
<dbReference type="OrthoDB" id="3252634at2759"/>
<gene>
    <name evidence="1" type="ORF">H0H81_002198</name>
</gene>
<reference evidence="1" key="1">
    <citation type="submission" date="2021-02" db="EMBL/GenBank/DDBJ databases">
        <authorList>
            <person name="Nieuwenhuis M."/>
            <person name="Van De Peppel L.J.J."/>
        </authorList>
    </citation>
    <scope>NUCLEOTIDE SEQUENCE</scope>
    <source>
        <strain evidence="1">D49</strain>
    </source>
</reference>
<dbReference type="AlphaFoldDB" id="A0A9P7GFR7"/>
<sequence>MHNGKCQRSHEGRIVLPSRAFVPSNTPGNNIKAKINEWHQHNPSQLAAGQMTTNAGTRLYEVNQVLSYDVLPPPLPAVSAEEQMTVWAACQVENNAWLNYLDNCWGTGMAESDKGSDSEETKDEV</sequence>
<proteinExistence type="predicted"/>
<name>A0A9P7GFR7_9AGAR</name>
<keyword evidence="2" id="KW-1185">Reference proteome</keyword>
<dbReference type="EMBL" id="JABCKI010000730">
    <property type="protein sequence ID" value="KAG5649749.1"/>
    <property type="molecule type" value="Genomic_DNA"/>
</dbReference>
<protein>
    <submittedName>
        <fullName evidence="1">Uncharacterized protein</fullName>
    </submittedName>
</protein>
<accession>A0A9P7GFR7</accession>
<evidence type="ECO:0000313" key="1">
    <source>
        <dbReference type="EMBL" id="KAG5649749.1"/>
    </source>
</evidence>
<organism evidence="1 2">
    <name type="scientific">Sphagnurus paluster</name>
    <dbReference type="NCBI Taxonomy" id="117069"/>
    <lineage>
        <taxon>Eukaryota</taxon>
        <taxon>Fungi</taxon>
        <taxon>Dikarya</taxon>
        <taxon>Basidiomycota</taxon>
        <taxon>Agaricomycotina</taxon>
        <taxon>Agaricomycetes</taxon>
        <taxon>Agaricomycetidae</taxon>
        <taxon>Agaricales</taxon>
        <taxon>Tricholomatineae</taxon>
        <taxon>Lyophyllaceae</taxon>
        <taxon>Sphagnurus</taxon>
    </lineage>
</organism>
<comment type="caution">
    <text evidence="1">The sequence shown here is derived from an EMBL/GenBank/DDBJ whole genome shotgun (WGS) entry which is preliminary data.</text>
</comment>
<evidence type="ECO:0000313" key="2">
    <source>
        <dbReference type="Proteomes" id="UP000717328"/>
    </source>
</evidence>